<feature type="region of interest" description="Disordered" evidence="1">
    <location>
        <begin position="131"/>
        <end position="156"/>
    </location>
</feature>
<gene>
    <name evidence="2" type="ORF">Sjap_014258</name>
</gene>
<dbReference type="Proteomes" id="UP001417504">
    <property type="component" value="Unassembled WGS sequence"/>
</dbReference>
<evidence type="ECO:0000256" key="1">
    <source>
        <dbReference type="SAM" id="MobiDB-lite"/>
    </source>
</evidence>
<dbReference type="Gene3D" id="1.25.40.10">
    <property type="entry name" value="Tetratricopeptide repeat domain"/>
    <property type="match status" value="1"/>
</dbReference>
<reference evidence="2 3" key="1">
    <citation type="submission" date="2024-01" db="EMBL/GenBank/DDBJ databases">
        <title>Genome assemblies of Stephania.</title>
        <authorList>
            <person name="Yang L."/>
        </authorList>
    </citation>
    <scope>NUCLEOTIDE SEQUENCE [LARGE SCALE GENOMIC DNA]</scope>
    <source>
        <strain evidence="2">QJT</strain>
        <tissue evidence="2">Leaf</tissue>
    </source>
</reference>
<evidence type="ECO:0000313" key="2">
    <source>
        <dbReference type="EMBL" id="KAK9124656.1"/>
    </source>
</evidence>
<dbReference type="PANTHER" id="PTHR36792:SF5">
    <property type="entry name" value="SEL1 REPEAT PROTEIN"/>
    <property type="match status" value="1"/>
</dbReference>
<name>A0AAP0IZI0_9MAGN</name>
<protein>
    <recommendedName>
        <fullName evidence="4">Sel1-like protein</fullName>
    </recommendedName>
</protein>
<evidence type="ECO:0000313" key="3">
    <source>
        <dbReference type="Proteomes" id="UP001417504"/>
    </source>
</evidence>
<feature type="compositionally biased region" description="Acidic residues" evidence="1">
    <location>
        <begin position="143"/>
        <end position="156"/>
    </location>
</feature>
<dbReference type="InterPro" id="IPR006597">
    <property type="entry name" value="Sel1-like"/>
</dbReference>
<organism evidence="2 3">
    <name type="scientific">Stephania japonica</name>
    <dbReference type="NCBI Taxonomy" id="461633"/>
    <lineage>
        <taxon>Eukaryota</taxon>
        <taxon>Viridiplantae</taxon>
        <taxon>Streptophyta</taxon>
        <taxon>Embryophyta</taxon>
        <taxon>Tracheophyta</taxon>
        <taxon>Spermatophyta</taxon>
        <taxon>Magnoliopsida</taxon>
        <taxon>Ranunculales</taxon>
        <taxon>Menispermaceae</taxon>
        <taxon>Menispermoideae</taxon>
        <taxon>Cissampelideae</taxon>
        <taxon>Stephania</taxon>
    </lineage>
</organism>
<accession>A0AAP0IZI0</accession>
<dbReference type="PANTHER" id="PTHR36792">
    <property type="entry name" value="EXPRESSED PROTEIN"/>
    <property type="match status" value="1"/>
</dbReference>
<dbReference type="EMBL" id="JBBNAE010000005">
    <property type="protein sequence ID" value="KAK9124656.1"/>
    <property type="molecule type" value="Genomic_DNA"/>
</dbReference>
<proteinExistence type="predicted"/>
<comment type="caution">
    <text evidence="2">The sequence shown here is derived from an EMBL/GenBank/DDBJ whole genome shotgun (WGS) entry which is preliminary data.</text>
</comment>
<dbReference type="SMART" id="SM00671">
    <property type="entry name" value="SEL1"/>
    <property type="match status" value="1"/>
</dbReference>
<sequence length="156" mass="17474">MGKSLPSTTRLNDFYRATTQRFSGPRRARPTSKIANLDKIKLPLKKIKMDNKTQQQQSSSEVVRLPLSFVVSECVGRWFQDTLKQAKDGDVSMQVLAGQMYYSGYGIPKDDTKGRAWIAKASKSRSSVLKFGDKRPGYGASDSDSEELEEDKNDAK</sequence>
<dbReference type="InterPro" id="IPR011990">
    <property type="entry name" value="TPR-like_helical_dom_sf"/>
</dbReference>
<keyword evidence="3" id="KW-1185">Reference proteome</keyword>
<dbReference type="AlphaFoldDB" id="A0AAP0IZI0"/>
<evidence type="ECO:0008006" key="4">
    <source>
        <dbReference type="Google" id="ProtNLM"/>
    </source>
</evidence>